<accession>A0A9N9II03</accession>
<name>A0A9N9II03_9GLOM</name>
<gene>
    <name evidence="2" type="ORF">FCALED_LOCUS15233</name>
</gene>
<keyword evidence="3" id="KW-1185">Reference proteome</keyword>
<evidence type="ECO:0000313" key="3">
    <source>
        <dbReference type="Proteomes" id="UP000789570"/>
    </source>
</evidence>
<organism evidence="2 3">
    <name type="scientific">Funneliformis caledonium</name>
    <dbReference type="NCBI Taxonomy" id="1117310"/>
    <lineage>
        <taxon>Eukaryota</taxon>
        <taxon>Fungi</taxon>
        <taxon>Fungi incertae sedis</taxon>
        <taxon>Mucoromycota</taxon>
        <taxon>Glomeromycotina</taxon>
        <taxon>Glomeromycetes</taxon>
        <taxon>Glomerales</taxon>
        <taxon>Glomeraceae</taxon>
        <taxon>Funneliformis</taxon>
    </lineage>
</organism>
<dbReference type="AlphaFoldDB" id="A0A9N9II03"/>
<evidence type="ECO:0000313" key="2">
    <source>
        <dbReference type="EMBL" id="CAG8734868.1"/>
    </source>
</evidence>
<protein>
    <submittedName>
        <fullName evidence="2">7137_t:CDS:1</fullName>
    </submittedName>
</protein>
<comment type="caution">
    <text evidence="2">The sequence shown here is derived from an EMBL/GenBank/DDBJ whole genome shotgun (WGS) entry which is preliminary data.</text>
</comment>
<dbReference type="EMBL" id="CAJVPQ010013186">
    <property type="protein sequence ID" value="CAG8734868.1"/>
    <property type="molecule type" value="Genomic_DNA"/>
</dbReference>
<reference evidence="2" key="1">
    <citation type="submission" date="2021-06" db="EMBL/GenBank/DDBJ databases">
        <authorList>
            <person name="Kallberg Y."/>
            <person name="Tangrot J."/>
            <person name="Rosling A."/>
        </authorList>
    </citation>
    <scope>NUCLEOTIDE SEQUENCE</scope>
    <source>
        <strain evidence="2">UK204</strain>
    </source>
</reference>
<keyword evidence="1" id="KW-0175">Coiled coil</keyword>
<sequence length="134" mass="15550">AAGLTPDLLYELIPVMLEEMEQKTSTAPTGSHSINLIQQTFKHLDSSQQIHQLQAEINRLQTRIYELEKAQQKEKIQIEQQKLAQQQKKLEKIQQFAQTENTTSNPPQILSFSPQLNELAKKLEQFDHKQTENR</sequence>
<feature type="non-terminal residue" evidence="2">
    <location>
        <position position="134"/>
    </location>
</feature>
<dbReference type="Proteomes" id="UP000789570">
    <property type="component" value="Unassembled WGS sequence"/>
</dbReference>
<evidence type="ECO:0000256" key="1">
    <source>
        <dbReference type="SAM" id="Coils"/>
    </source>
</evidence>
<feature type="coiled-coil region" evidence="1">
    <location>
        <begin position="43"/>
        <end position="96"/>
    </location>
</feature>
<proteinExistence type="predicted"/>